<keyword evidence="4 5" id="KW-0720">Serine protease</keyword>
<keyword evidence="3 5" id="KW-0378">Hydrolase</keyword>
<comment type="similarity">
    <text evidence="1 5">Belongs to the peptidase S8 family.</text>
</comment>
<dbReference type="SUPFAM" id="SSF52743">
    <property type="entry name" value="Subtilisin-like"/>
    <property type="match status" value="1"/>
</dbReference>
<dbReference type="Proteomes" id="UP000264062">
    <property type="component" value="Unassembled WGS sequence"/>
</dbReference>
<dbReference type="PANTHER" id="PTHR43806:SF11">
    <property type="entry name" value="CEREVISIN-RELATED"/>
    <property type="match status" value="1"/>
</dbReference>
<comment type="caution">
    <text evidence="7">The sequence shown here is derived from an EMBL/GenBank/DDBJ whole genome shotgun (WGS) entry which is preliminary data.</text>
</comment>
<dbReference type="GO" id="GO:0004252">
    <property type="term" value="F:serine-type endopeptidase activity"/>
    <property type="evidence" value="ECO:0007669"/>
    <property type="project" value="UniProtKB-UniRule"/>
</dbReference>
<feature type="active site" description="Charge relay system" evidence="5">
    <location>
        <position position="354"/>
    </location>
</feature>
<evidence type="ECO:0000313" key="8">
    <source>
        <dbReference type="Proteomes" id="UP000264062"/>
    </source>
</evidence>
<evidence type="ECO:0000259" key="6">
    <source>
        <dbReference type="Pfam" id="PF00082"/>
    </source>
</evidence>
<dbReference type="InterPro" id="IPR015500">
    <property type="entry name" value="Peptidase_S8_subtilisin-rel"/>
</dbReference>
<accession>A0A350H7T2</accession>
<dbReference type="Pfam" id="PF00082">
    <property type="entry name" value="Peptidase_S8"/>
    <property type="match status" value="1"/>
</dbReference>
<dbReference type="PANTHER" id="PTHR43806">
    <property type="entry name" value="PEPTIDASE S8"/>
    <property type="match status" value="1"/>
</dbReference>
<keyword evidence="2 5" id="KW-0645">Protease</keyword>
<evidence type="ECO:0000256" key="4">
    <source>
        <dbReference type="ARBA" id="ARBA00022825"/>
    </source>
</evidence>
<evidence type="ECO:0000313" key="7">
    <source>
        <dbReference type="EMBL" id="HAV91598.1"/>
    </source>
</evidence>
<sequence length="655" mass="72644">MMKRFLLAFSMLVFVFAFAERYMVEFKGSLPERKADGFIKANSKYNFIVIDSDFDKIKAAYPDAVKIYKEPKLHAFYTPNDTYFSYQWSLSDKHYNLSFILDKGVLGTTSVIIGVLDTGIAFEDYAIPSDELGLVVSTTNEYSAYSDFEGINFVQGYDFVSDDSHPNDMNGHGTAVTSVIASTINNSLSTAGIIYNASIMPLRVLDETGSGNLSDILDAIEYGISNGCKVLNLSLGGEPGDSSGWDILHSAIIDARNNNVMVIAASGNDGVSMLSYPAGFEEAISVGAVDYYFDRTPYSQYGTNLDFVTPGGYVYQDINGDGEDEGGILCPMPEQTDSGANVNDFYLYFVEGTSFSTPHLSALAGLMYSLGYTSVDEIVNLMIDASLDLGSAGYDNEYGWGYPKPESLFEQPVAIKTIDFDKASNILFYSMLILNDTFNLDSLVLSSLLINEKLNYHEMGNLIYTELDIAKSGLYTITAYGEKKGENYTFARDVALKSLADKSFVVYHGSVQMSGSDNFAMFFEGDKIISPSDKSDVLVTIQTSDAEHLTLYCNDFVHSVKRYSDRIEFFADRKGVYRLQRDKTKKFLTENFVSKKSIVLSSSILEIEDINAQIYDNSGRFISNASNGEASFKNLPRGVYFVKSERVLWKIVKLF</sequence>
<evidence type="ECO:0000256" key="2">
    <source>
        <dbReference type="ARBA" id="ARBA00022670"/>
    </source>
</evidence>
<evidence type="ECO:0000256" key="5">
    <source>
        <dbReference type="PROSITE-ProRule" id="PRU01240"/>
    </source>
</evidence>
<feature type="active site" description="Charge relay system" evidence="5">
    <location>
        <position position="117"/>
    </location>
</feature>
<dbReference type="PROSITE" id="PS51892">
    <property type="entry name" value="SUBTILASE"/>
    <property type="match status" value="1"/>
</dbReference>
<dbReference type="Gene3D" id="3.40.50.200">
    <property type="entry name" value="Peptidase S8/S53 domain"/>
    <property type="match status" value="1"/>
</dbReference>
<protein>
    <recommendedName>
        <fullName evidence="6">Peptidase S8/S53 domain-containing protein</fullName>
    </recommendedName>
</protein>
<evidence type="ECO:0000256" key="3">
    <source>
        <dbReference type="ARBA" id="ARBA00022801"/>
    </source>
</evidence>
<dbReference type="InterPro" id="IPR022398">
    <property type="entry name" value="Peptidase_S8_His-AS"/>
</dbReference>
<feature type="domain" description="Peptidase S8/S53" evidence="6">
    <location>
        <begin position="110"/>
        <end position="401"/>
    </location>
</feature>
<dbReference type="GO" id="GO:0006508">
    <property type="term" value="P:proteolysis"/>
    <property type="evidence" value="ECO:0007669"/>
    <property type="project" value="UniProtKB-KW"/>
</dbReference>
<dbReference type="PRINTS" id="PR00723">
    <property type="entry name" value="SUBTILISIN"/>
</dbReference>
<dbReference type="EMBL" id="DMZY01000006">
    <property type="protein sequence ID" value="HAV91598.1"/>
    <property type="molecule type" value="Genomic_DNA"/>
</dbReference>
<name>A0A350H7T2_UNCW3</name>
<dbReference type="AlphaFoldDB" id="A0A350H7T2"/>
<dbReference type="InterPro" id="IPR036852">
    <property type="entry name" value="Peptidase_S8/S53_dom_sf"/>
</dbReference>
<feature type="active site" description="Charge relay system" evidence="5">
    <location>
        <position position="172"/>
    </location>
</feature>
<dbReference type="InterPro" id="IPR000209">
    <property type="entry name" value="Peptidase_S8/S53_dom"/>
</dbReference>
<reference evidence="7 8" key="1">
    <citation type="journal article" date="2018" name="Nat. Biotechnol.">
        <title>A standardized bacterial taxonomy based on genome phylogeny substantially revises the tree of life.</title>
        <authorList>
            <person name="Parks D.H."/>
            <person name="Chuvochina M."/>
            <person name="Waite D.W."/>
            <person name="Rinke C."/>
            <person name="Skarshewski A."/>
            <person name="Chaumeil P.A."/>
            <person name="Hugenholtz P."/>
        </authorList>
    </citation>
    <scope>NUCLEOTIDE SEQUENCE [LARGE SCALE GENOMIC DNA]</scope>
    <source>
        <strain evidence="7">UBA9956</strain>
    </source>
</reference>
<evidence type="ECO:0000256" key="1">
    <source>
        <dbReference type="ARBA" id="ARBA00011073"/>
    </source>
</evidence>
<dbReference type="InterPro" id="IPR050131">
    <property type="entry name" value="Peptidase_S8_subtilisin-like"/>
</dbReference>
<gene>
    <name evidence="7" type="ORF">DCW38_00190</name>
</gene>
<dbReference type="PROSITE" id="PS00137">
    <property type="entry name" value="SUBTILASE_HIS"/>
    <property type="match status" value="1"/>
</dbReference>
<organism evidence="7 8">
    <name type="scientific">candidate division WOR-3 bacterium</name>
    <dbReference type="NCBI Taxonomy" id="2052148"/>
    <lineage>
        <taxon>Bacteria</taxon>
        <taxon>Bacteria division WOR-3</taxon>
    </lineage>
</organism>
<proteinExistence type="inferred from homology"/>